<reference evidence="2 3" key="1">
    <citation type="submission" date="2019-05" db="EMBL/GenBank/DDBJ databases">
        <title>Hymenobacter edaphi sp. nov., isolated from abandoned arsenic-contaminated farmland soil.</title>
        <authorList>
            <person name="Nie L."/>
        </authorList>
    </citation>
    <scope>NUCLEOTIDE SEQUENCE [LARGE SCALE GENOMIC DNA]</scope>
    <source>
        <strain evidence="2 3">1-3-3-8</strain>
    </source>
</reference>
<evidence type="ECO:0000313" key="2">
    <source>
        <dbReference type="EMBL" id="TLM91807.1"/>
    </source>
</evidence>
<proteinExistence type="predicted"/>
<keyword evidence="1" id="KW-0732">Signal</keyword>
<sequence length="246" mass="25977">MKHTTTLLLFLLTAPVALAQSVGVGTASPDPSAALEVKSTSKGLLAPRMTAAQRTAISTPAQGLLVYQTDGTAGYYYFNGTSWFNLTQTLNVSGQSLSISGGNSVTLPSGADNLGNHTATANVRLNNNWLSNDGGTEGLRIDNTGNVGVGTATPQRKLDVNGSIRQAVYSNPLTLNAGVQGHFTWFHNLGYKPTLMFSVDDSGAGGTGMSISVSYENVDNNSTNVWLRNTQTSGQATFTLRWIRVD</sequence>
<gene>
    <name evidence="2" type="ORF">FDY95_14715</name>
</gene>
<dbReference type="AlphaFoldDB" id="A0A5R8WP00"/>
<keyword evidence="3" id="KW-1185">Reference proteome</keyword>
<evidence type="ECO:0000313" key="3">
    <source>
        <dbReference type="Proteomes" id="UP000305517"/>
    </source>
</evidence>
<organism evidence="2 3">
    <name type="scientific">Hymenobacter jeollabukensis</name>
    <dbReference type="NCBI Taxonomy" id="2025313"/>
    <lineage>
        <taxon>Bacteria</taxon>
        <taxon>Pseudomonadati</taxon>
        <taxon>Bacteroidota</taxon>
        <taxon>Cytophagia</taxon>
        <taxon>Cytophagales</taxon>
        <taxon>Hymenobacteraceae</taxon>
        <taxon>Hymenobacter</taxon>
    </lineage>
</organism>
<dbReference type="EMBL" id="VAJM01000006">
    <property type="protein sequence ID" value="TLM91807.1"/>
    <property type="molecule type" value="Genomic_DNA"/>
</dbReference>
<feature type="chain" id="PRO_5024288882" evidence="1">
    <location>
        <begin position="20"/>
        <end position="246"/>
    </location>
</feature>
<feature type="signal peptide" evidence="1">
    <location>
        <begin position="1"/>
        <end position="19"/>
    </location>
</feature>
<protein>
    <submittedName>
        <fullName evidence="2">Uncharacterized protein</fullName>
    </submittedName>
</protein>
<dbReference type="RefSeq" id="WP_138078782.1">
    <property type="nucleotide sequence ID" value="NZ_VAJM01000006.1"/>
</dbReference>
<accession>A0A5R8WP00</accession>
<dbReference type="OrthoDB" id="868987at2"/>
<evidence type="ECO:0000256" key="1">
    <source>
        <dbReference type="SAM" id="SignalP"/>
    </source>
</evidence>
<dbReference type="Proteomes" id="UP000305517">
    <property type="component" value="Unassembled WGS sequence"/>
</dbReference>
<name>A0A5R8WP00_9BACT</name>
<comment type="caution">
    <text evidence="2">The sequence shown here is derived from an EMBL/GenBank/DDBJ whole genome shotgun (WGS) entry which is preliminary data.</text>
</comment>